<keyword evidence="2" id="KW-1185">Reference proteome</keyword>
<organism evidence="1 2">
    <name type="scientific">Paramarasmius palmivorus</name>
    <dbReference type="NCBI Taxonomy" id="297713"/>
    <lineage>
        <taxon>Eukaryota</taxon>
        <taxon>Fungi</taxon>
        <taxon>Dikarya</taxon>
        <taxon>Basidiomycota</taxon>
        <taxon>Agaricomycotina</taxon>
        <taxon>Agaricomycetes</taxon>
        <taxon>Agaricomycetidae</taxon>
        <taxon>Agaricales</taxon>
        <taxon>Marasmiineae</taxon>
        <taxon>Marasmiaceae</taxon>
        <taxon>Paramarasmius</taxon>
    </lineage>
</organism>
<dbReference type="AlphaFoldDB" id="A0AAW0DN95"/>
<gene>
    <name evidence="1" type="ORF">VNI00_003910</name>
</gene>
<accession>A0AAW0DN95</accession>
<proteinExistence type="predicted"/>
<reference evidence="1 2" key="1">
    <citation type="submission" date="2024-01" db="EMBL/GenBank/DDBJ databases">
        <title>A draft genome for a cacao thread blight-causing isolate of Paramarasmius palmivorus.</title>
        <authorList>
            <person name="Baruah I.K."/>
            <person name="Bukari Y."/>
            <person name="Amoako-Attah I."/>
            <person name="Meinhardt L.W."/>
            <person name="Bailey B.A."/>
            <person name="Cohen S.P."/>
        </authorList>
    </citation>
    <scope>NUCLEOTIDE SEQUENCE [LARGE SCALE GENOMIC DNA]</scope>
    <source>
        <strain evidence="1 2">GH-12</strain>
    </source>
</reference>
<dbReference type="Proteomes" id="UP001383192">
    <property type="component" value="Unassembled WGS sequence"/>
</dbReference>
<name>A0AAW0DN95_9AGAR</name>
<sequence>MGQYWKLGNLDKKQTCGRLGKFGEWFWGFDTKIVAHLQRMVIPPPDPCADGKYAERPWVNTGKVTLRDLPIELHKIIFKLLKDYTDAFCLATTSVYFWNVGKEYLVAFLTRQEDKSCWAGDRLLFYGDYADNLPSYIENAPKAEERITFKELMKKSYEWPRISGEPPIVEDFAGQEAMFKAWAVPFETLYDHRRKRIQGTGKWVLRNLVKKEYTYDDEGKIGDFAHRLAIRTLWSSYVDHVKYDPGIFAHGKWAGHRFDIVPEEQVKYVIGQDGNVVEEEGWKDVTGAMRKELDIMARSDTW</sequence>
<protein>
    <recommendedName>
        <fullName evidence="3">F-box domain-containing protein</fullName>
    </recommendedName>
</protein>
<evidence type="ECO:0000313" key="1">
    <source>
        <dbReference type="EMBL" id="KAK7053284.1"/>
    </source>
</evidence>
<evidence type="ECO:0000313" key="2">
    <source>
        <dbReference type="Proteomes" id="UP001383192"/>
    </source>
</evidence>
<evidence type="ECO:0008006" key="3">
    <source>
        <dbReference type="Google" id="ProtNLM"/>
    </source>
</evidence>
<comment type="caution">
    <text evidence="1">The sequence shown here is derived from an EMBL/GenBank/DDBJ whole genome shotgun (WGS) entry which is preliminary data.</text>
</comment>
<dbReference type="EMBL" id="JAYKXP010000010">
    <property type="protein sequence ID" value="KAK7053284.1"/>
    <property type="molecule type" value="Genomic_DNA"/>
</dbReference>